<reference evidence="3" key="1">
    <citation type="submission" date="2014-12" db="EMBL/GenBank/DDBJ databases">
        <title>Genome sequence of Clostridium beijerinckii strain 59B.</title>
        <authorList>
            <person name="Little G.T."/>
            <person name="Minton N.P."/>
        </authorList>
    </citation>
    <scope>NUCLEOTIDE SEQUENCE [LARGE SCALE GENOMIC DNA]</scope>
    <source>
        <strain evidence="3">59B</strain>
    </source>
</reference>
<feature type="transmembrane region" description="Helical" evidence="1">
    <location>
        <begin position="64"/>
        <end position="84"/>
    </location>
</feature>
<dbReference type="EMBL" id="CP010086">
    <property type="protein sequence ID" value="AJH00949.1"/>
    <property type="molecule type" value="Genomic_DNA"/>
</dbReference>
<feature type="transmembrane region" description="Helical" evidence="1">
    <location>
        <begin position="6"/>
        <end position="22"/>
    </location>
</feature>
<evidence type="ECO:0000313" key="2">
    <source>
        <dbReference type="EMBL" id="AJH00949.1"/>
    </source>
</evidence>
<evidence type="ECO:0000313" key="3">
    <source>
        <dbReference type="Proteomes" id="UP000031866"/>
    </source>
</evidence>
<organism evidence="2 3">
    <name type="scientific">Clostridium beijerinckii</name>
    <name type="common">Clostridium MP</name>
    <dbReference type="NCBI Taxonomy" id="1520"/>
    <lineage>
        <taxon>Bacteria</taxon>
        <taxon>Bacillati</taxon>
        <taxon>Bacillota</taxon>
        <taxon>Clostridia</taxon>
        <taxon>Eubacteriales</taxon>
        <taxon>Clostridiaceae</taxon>
        <taxon>Clostridium</taxon>
    </lineage>
</organism>
<dbReference type="KEGG" id="cbei:LF65_04409"/>
<name>A0A0B5QVG1_CLOBE</name>
<feature type="transmembrane region" description="Helical" evidence="1">
    <location>
        <begin position="34"/>
        <end position="52"/>
    </location>
</feature>
<gene>
    <name evidence="2" type="ORF">LF65_04409</name>
</gene>
<dbReference type="RefSeq" id="WP_041898975.1">
    <property type="nucleotide sequence ID" value="NZ_CP010086.2"/>
</dbReference>
<keyword evidence="1" id="KW-1133">Transmembrane helix</keyword>
<keyword evidence="1" id="KW-0472">Membrane</keyword>
<evidence type="ECO:0000256" key="1">
    <source>
        <dbReference type="SAM" id="Phobius"/>
    </source>
</evidence>
<protein>
    <submittedName>
        <fullName evidence="2">Uncharacterized protein</fullName>
    </submittedName>
</protein>
<dbReference type="Proteomes" id="UP000031866">
    <property type="component" value="Chromosome"/>
</dbReference>
<accession>A0A0B5QVG1</accession>
<proteinExistence type="predicted"/>
<dbReference type="AlphaFoldDB" id="A0A0B5QVG1"/>
<keyword evidence="1" id="KW-0812">Transmembrane</keyword>
<dbReference type="OrthoDB" id="9908059at2"/>
<sequence length="96" mass="10909">MMLIGILPVFTLIISGIIYFGVKVLERLLNKSIMGYVILLLIIAFIGIYGLLYFSEDDGCGGGAIFLLLSTFAIDFFIITFFIIEKLYKKFRARLR</sequence>